<organism evidence="2 4">
    <name type="scientific">Flavobacterium glycines</name>
    <dbReference type="NCBI Taxonomy" id="551990"/>
    <lineage>
        <taxon>Bacteria</taxon>
        <taxon>Pseudomonadati</taxon>
        <taxon>Bacteroidota</taxon>
        <taxon>Flavobacteriia</taxon>
        <taxon>Flavobacteriales</taxon>
        <taxon>Flavobacteriaceae</taxon>
        <taxon>Flavobacterium</taxon>
    </lineage>
</organism>
<dbReference type="AlphaFoldDB" id="A0A1B9DMX9"/>
<dbReference type="RefSeq" id="WP_066328649.1">
    <property type="nucleotide sequence ID" value="NZ_BJVF01000001.1"/>
</dbReference>
<evidence type="ECO:0000313" key="3">
    <source>
        <dbReference type="EMBL" id="SDI50735.1"/>
    </source>
</evidence>
<dbReference type="Proteomes" id="UP000093226">
    <property type="component" value="Unassembled WGS sequence"/>
</dbReference>
<dbReference type="OrthoDB" id="886739at2"/>
<dbReference type="Proteomes" id="UP000321579">
    <property type="component" value="Unassembled WGS sequence"/>
</dbReference>
<name>A0A1B9DMX9_9FLAO</name>
<dbReference type="EMBL" id="FNEO01000001">
    <property type="protein sequence ID" value="SDI50735.1"/>
    <property type="molecule type" value="Genomic_DNA"/>
</dbReference>
<protein>
    <submittedName>
        <fullName evidence="2">Uncharacterized protein</fullName>
    </submittedName>
</protein>
<evidence type="ECO:0000313" key="1">
    <source>
        <dbReference type="EMBL" id="GEL10870.1"/>
    </source>
</evidence>
<evidence type="ECO:0000313" key="4">
    <source>
        <dbReference type="Proteomes" id="UP000093226"/>
    </source>
</evidence>
<reference evidence="3 5" key="3">
    <citation type="submission" date="2016-10" db="EMBL/GenBank/DDBJ databases">
        <authorList>
            <person name="Varghese N."/>
            <person name="Submissions S."/>
        </authorList>
    </citation>
    <scope>NUCLEOTIDE SEQUENCE [LARGE SCALE GENOMIC DNA]</scope>
    <source>
        <strain evidence="3 5">Gm-149</strain>
    </source>
</reference>
<proteinExistence type="predicted"/>
<dbReference type="EMBL" id="LVEO01000019">
    <property type="protein sequence ID" value="OCB71054.1"/>
    <property type="molecule type" value="Genomic_DNA"/>
</dbReference>
<gene>
    <name evidence="2" type="ORF">FBGL_11435</name>
    <name evidence="1" type="ORF">FGL01_16090</name>
    <name evidence="3" type="ORF">SAMN05192550_0077</name>
</gene>
<evidence type="ECO:0000313" key="6">
    <source>
        <dbReference type="Proteomes" id="UP000321579"/>
    </source>
</evidence>
<dbReference type="EMBL" id="BJVF01000001">
    <property type="protein sequence ID" value="GEL10870.1"/>
    <property type="molecule type" value="Genomic_DNA"/>
</dbReference>
<evidence type="ECO:0000313" key="5">
    <source>
        <dbReference type="Proteomes" id="UP000182367"/>
    </source>
</evidence>
<sequence length="133" mass="15006">MKTILFFLITISCFGQNKKLTDKQYNESGAAKIEFCQTVEDAEKLARIDLAKTPFVLVQGGIAPIAYPINNEFSNSCGVYYYELGCTGPERKISAAYNNIVFKHLCDTYGKKWKKTIRKDAIGLKEFKKKNGC</sequence>
<dbReference type="Proteomes" id="UP000182367">
    <property type="component" value="Unassembled WGS sequence"/>
</dbReference>
<reference evidence="4" key="1">
    <citation type="submission" date="2016-03" db="EMBL/GenBank/DDBJ databases">
        <title>Draft genome sequence of Paenibacillus glacialis DSM 22343.</title>
        <authorList>
            <person name="Shin S.-K."/>
            <person name="Yi H."/>
        </authorList>
    </citation>
    <scope>NUCLEOTIDE SEQUENCE [LARGE SCALE GENOMIC DNA]</scope>
    <source>
        <strain evidence="4">NBRC 105008</strain>
    </source>
</reference>
<reference evidence="1 6" key="4">
    <citation type="submission" date="2019-07" db="EMBL/GenBank/DDBJ databases">
        <title>Whole genome shotgun sequence of Flavobacterium glycines NBRC 105008.</title>
        <authorList>
            <person name="Hosoyama A."/>
            <person name="Uohara A."/>
            <person name="Ohji S."/>
            <person name="Ichikawa N."/>
        </authorList>
    </citation>
    <scope>NUCLEOTIDE SEQUENCE [LARGE SCALE GENOMIC DNA]</scope>
    <source>
        <strain evidence="1 6">NBRC 105008</strain>
    </source>
</reference>
<comment type="caution">
    <text evidence="2">The sequence shown here is derived from an EMBL/GenBank/DDBJ whole genome shotgun (WGS) entry which is preliminary data.</text>
</comment>
<reference evidence="2" key="2">
    <citation type="submission" date="2016-03" db="EMBL/GenBank/DDBJ databases">
        <authorList>
            <person name="Ploux O."/>
        </authorList>
    </citation>
    <scope>NUCLEOTIDE SEQUENCE</scope>
    <source>
        <strain evidence="2">NBRC 105008</strain>
    </source>
</reference>
<accession>A0A1B9DMX9</accession>
<evidence type="ECO:0000313" key="2">
    <source>
        <dbReference type="EMBL" id="OCB71054.1"/>
    </source>
</evidence>
<keyword evidence="5" id="KW-1185">Reference proteome</keyword>